<proteinExistence type="predicted"/>
<evidence type="ECO:0000256" key="3">
    <source>
        <dbReference type="ARBA" id="ARBA00023235"/>
    </source>
</evidence>
<keyword evidence="2" id="KW-0663">Pyridoxal phosphate</keyword>
<dbReference type="GO" id="GO:0008784">
    <property type="term" value="F:alanine racemase activity"/>
    <property type="evidence" value="ECO:0007669"/>
    <property type="project" value="TreeGrafter"/>
</dbReference>
<evidence type="ECO:0000259" key="4">
    <source>
        <dbReference type="Pfam" id="PF01168"/>
    </source>
</evidence>
<dbReference type="PANTHER" id="PTHR30511:SF3">
    <property type="entry name" value="LYSINE RACEMASE"/>
    <property type="match status" value="1"/>
</dbReference>
<dbReference type="AlphaFoldDB" id="A0A7V3RDZ4"/>
<dbReference type="SUPFAM" id="SSF51419">
    <property type="entry name" value="PLP-binding barrel"/>
    <property type="match status" value="1"/>
</dbReference>
<accession>A0A7V3RDZ4</accession>
<dbReference type="Gene3D" id="3.20.20.10">
    <property type="entry name" value="Alanine racemase"/>
    <property type="match status" value="1"/>
</dbReference>
<reference evidence="5" key="1">
    <citation type="journal article" date="2020" name="mSystems">
        <title>Genome- and Community-Level Interaction Insights into Carbon Utilization and Element Cycling Functions of Hydrothermarchaeota in Hydrothermal Sediment.</title>
        <authorList>
            <person name="Zhou Z."/>
            <person name="Liu Y."/>
            <person name="Xu W."/>
            <person name="Pan J."/>
            <person name="Luo Z.H."/>
            <person name="Li M."/>
        </authorList>
    </citation>
    <scope>NUCLEOTIDE SEQUENCE [LARGE SCALE GENOMIC DNA]</scope>
    <source>
        <strain evidence="5">SpSt-966</strain>
    </source>
</reference>
<dbReference type="Pfam" id="PF01168">
    <property type="entry name" value="Ala_racemase_N"/>
    <property type="match status" value="1"/>
</dbReference>
<evidence type="ECO:0000256" key="2">
    <source>
        <dbReference type="ARBA" id="ARBA00022898"/>
    </source>
</evidence>
<feature type="domain" description="Alanine racemase N-terminal" evidence="4">
    <location>
        <begin position="9"/>
        <end position="223"/>
    </location>
</feature>
<dbReference type="EMBL" id="DTPE01000092">
    <property type="protein sequence ID" value="HGE74919.1"/>
    <property type="molecule type" value="Genomic_DNA"/>
</dbReference>
<sequence>MTYPRLVFNREAVSHNVKKISQTCKNAGVELVSVVKVARGEPELAKLYLENGVDMIGDSRISNIKRMKNHGIKGPFMLLRIPMLSEIEEVVKDVDVVLASEIDTLKHIGNCAKEREKRQKILYMVDLGDLREGVWYEKAVDEIIEASKVEGIELYGIGTNLGCYGGVLPDPENMGLLAEIAKELRKKGVNFKIVSGGNTAALHMIEEGTLPPEINGYRIGEAIILGTDTTNNSSFSYLRQDTFILETEIVELKVKPSVPHGKIGRDAMGRIPVFEDLGNRLKAIVAIGEQDVQADGMIPVDPGIKVLHASSDHTVLDVNDFNGQLRIGGIIRFRLGYGALLRAMTSEYVEKVW</sequence>
<comment type="cofactor">
    <cofactor evidence="1">
        <name>pyridoxal 5'-phosphate</name>
        <dbReference type="ChEBI" id="CHEBI:597326"/>
    </cofactor>
</comment>
<dbReference type="InterPro" id="IPR000821">
    <property type="entry name" value="Ala_racemase"/>
</dbReference>
<evidence type="ECO:0000256" key="1">
    <source>
        <dbReference type="ARBA" id="ARBA00001933"/>
    </source>
</evidence>
<dbReference type="GO" id="GO:0030170">
    <property type="term" value="F:pyridoxal phosphate binding"/>
    <property type="evidence" value="ECO:0007669"/>
    <property type="project" value="TreeGrafter"/>
</dbReference>
<dbReference type="InterPro" id="IPR001608">
    <property type="entry name" value="Ala_racemase_N"/>
</dbReference>
<organism evidence="5">
    <name type="scientific">Mesoaciditoga lauensis</name>
    <dbReference type="NCBI Taxonomy" id="1495039"/>
    <lineage>
        <taxon>Bacteria</taxon>
        <taxon>Thermotogati</taxon>
        <taxon>Thermotogota</taxon>
        <taxon>Thermotogae</taxon>
        <taxon>Mesoaciditogales</taxon>
        <taxon>Mesoaciditogaceae</taxon>
        <taxon>Mesoaciditoga</taxon>
    </lineage>
</organism>
<dbReference type="InterPro" id="IPR029066">
    <property type="entry name" value="PLP-binding_barrel"/>
</dbReference>
<evidence type="ECO:0000313" key="5">
    <source>
        <dbReference type="EMBL" id="HGE74919.1"/>
    </source>
</evidence>
<dbReference type="PANTHER" id="PTHR30511">
    <property type="entry name" value="ALANINE RACEMASE"/>
    <property type="match status" value="1"/>
</dbReference>
<name>A0A7V3RDZ4_9BACT</name>
<gene>
    <name evidence="5" type="ORF">ENX73_02195</name>
</gene>
<keyword evidence="3" id="KW-0413">Isomerase</keyword>
<comment type="caution">
    <text evidence="5">The sequence shown here is derived from an EMBL/GenBank/DDBJ whole genome shotgun (WGS) entry which is preliminary data.</text>
</comment>
<protein>
    <submittedName>
        <fullName evidence="5">Alanine/ornithine racemase family PLP-dependent enzyme</fullName>
    </submittedName>
</protein>
<dbReference type="GO" id="GO:0005829">
    <property type="term" value="C:cytosol"/>
    <property type="evidence" value="ECO:0007669"/>
    <property type="project" value="TreeGrafter"/>
</dbReference>
<dbReference type="CDD" id="cd06815">
    <property type="entry name" value="PLPDE_III_AR_like_1"/>
    <property type="match status" value="1"/>
</dbReference>